<dbReference type="VEuPathDB" id="FungiDB:PSTT_13218"/>
<keyword evidence="4" id="KW-1185">Reference proteome</keyword>
<evidence type="ECO:0000259" key="2">
    <source>
        <dbReference type="Pfam" id="PF06025"/>
    </source>
</evidence>
<dbReference type="VEuPathDB" id="FungiDB:PSHT_04507"/>
<dbReference type="Proteomes" id="UP000239156">
    <property type="component" value="Unassembled WGS sequence"/>
</dbReference>
<evidence type="ECO:0000313" key="3">
    <source>
        <dbReference type="EMBL" id="POW00331.1"/>
    </source>
</evidence>
<organism evidence="3 4">
    <name type="scientific">Puccinia striiformis</name>
    <dbReference type="NCBI Taxonomy" id="27350"/>
    <lineage>
        <taxon>Eukaryota</taxon>
        <taxon>Fungi</taxon>
        <taxon>Dikarya</taxon>
        <taxon>Basidiomycota</taxon>
        <taxon>Pucciniomycotina</taxon>
        <taxon>Pucciniomycetes</taxon>
        <taxon>Pucciniales</taxon>
        <taxon>Pucciniaceae</taxon>
        <taxon>Puccinia</taxon>
    </lineage>
</organism>
<dbReference type="InterPro" id="IPR015943">
    <property type="entry name" value="WD40/YVTN_repeat-like_dom_sf"/>
</dbReference>
<dbReference type="Pfam" id="PF06025">
    <property type="entry name" value="DUF913"/>
    <property type="match status" value="1"/>
</dbReference>
<proteinExistence type="predicted"/>
<dbReference type="Gene3D" id="2.130.10.10">
    <property type="entry name" value="YVTN repeat-like/Quinoprotein amine dehydrogenase"/>
    <property type="match status" value="1"/>
</dbReference>
<name>A0A2S4USZ1_9BASI</name>
<gene>
    <name evidence="3" type="ORF">PSTT_13218</name>
</gene>
<comment type="caution">
    <text evidence="3">The sequence shown here is derived from an EMBL/GenBank/DDBJ whole genome shotgun (WGS) entry which is preliminary data.</text>
</comment>
<dbReference type="VEuPathDB" id="FungiDB:PSHT_15729"/>
<evidence type="ECO:0000256" key="1">
    <source>
        <dbReference type="SAM" id="MobiDB-lite"/>
    </source>
</evidence>
<feature type="domain" description="DUF913" evidence="2">
    <location>
        <begin position="111"/>
        <end position="219"/>
    </location>
</feature>
<feature type="region of interest" description="Disordered" evidence="1">
    <location>
        <begin position="294"/>
        <end position="316"/>
    </location>
</feature>
<evidence type="ECO:0000313" key="4">
    <source>
        <dbReference type="Proteomes" id="UP000239156"/>
    </source>
</evidence>
<reference evidence="3" key="1">
    <citation type="submission" date="2017-12" db="EMBL/GenBank/DDBJ databases">
        <title>Gene loss provides genomic basis for host adaptation in cereal stripe rust fungi.</title>
        <authorList>
            <person name="Xia C."/>
        </authorList>
    </citation>
    <scope>NUCLEOTIDE SEQUENCE [LARGE SCALE GENOMIC DNA]</scope>
    <source>
        <strain evidence="3">93-210</strain>
    </source>
</reference>
<dbReference type="EMBL" id="PKSL01000181">
    <property type="protein sequence ID" value="POW00331.1"/>
    <property type="molecule type" value="Genomic_DNA"/>
</dbReference>
<feature type="compositionally biased region" description="Low complexity" evidence="1">
    <location>
        <begin position="300"/>
        <end position="315"/>
    </location>
</feature>
<dbReference type="AlphaFoldDB" id="A0A2S4USZ1"/>
<protein>
    <recommendedName>
        <fullName evidence="2">DUF913 domain-containing protein</fullName>
    </recommendedName>
</protein>
<accession>A0A2S4USZ1</accession>
<dbReference type="InterPro" id="IPR010314">
    <property type="entry name" value="E3_Ub_ligase_DUF913"/>
</dbReference>
<sequence>MALAIYAHTTDETTAVTKLSIYEPGLISSLSELIKFEIGGDGLVGDTQAMRRKEFPVIVGRSLKSLVPSKFHSTSTLDLLVEAGVVPVIVDICENSHPNQIETVIRADTNLDGLPYRFTLAFGLFNQVDGLKVFVNRIEDEVGKAISEYHVDITSLSKPSNLLIDMLSHSSAGLPKALFRLIQRLLTSAGTLESSLSESPLVIDDITGVVETSCCFGVNLAVRGYKATTDHSRRLTRGLQSATIGWPTLRCAVLLLPQATLAILPFSQDQLALVGLSLIGGLDSAMGPDQWRSQSFPYASPRSQPTTSQSQSSPSVFENQQRPIKLMIALKILPGFSEHMLAVFYQIQFTWSARLENDTNSTALAVLTLDLSLNHFPIIPIARPI</sequence>